<dbReference type="SMART" id="SM00345">
    <property type="entry name" value="HTH_GNTR"/>
    <property type="match status" value="1"/>
</dbReference>
<protein>
    <submittedName>
        <fullName evidence="6">DNA-binding GntR family transcriptional regulator</fullName>
    </submittedName>
</protein>
<feature type="domain" description="HTH gntR-type" evidence="5">
    <location>
        <begin position="10"/>
        <end position="78"/>
    </location>
</feature>
<dbReference type="Gene3D" id="1.10.10.10">
    <property type="entry name" value="Winged helix-like DNA-binding domain superfamily/Winged helix DNA-binding domain"/>
    <property type="match status" value="1"/>
</dbReference>
<evidence type="ECO:0000256" key="3">
    <source>
        <dbReference type="ARBA" id="ARBA00023163"/>
    </source>
</evidence>
<dbReference type="GO" id="GO:0003677">
    <property type="term" value="F:DNA binding"/>
    <property type="evidence" value="ECO:0007669"/>
    <property type="project" value="UniProtKB-KW"/>
</dbReference>
<sequence length="118" mass="13127">MERLDLDDSSPSYMQVAARLRAAIDAGTLQPGEQLPTHKALADQYKVAVETVKRALGELRTAGLIVTRQGKGSFVRSDRQPERRTQSTDLGRQVEELTRELSAVKERLAAVEARLEPR</sequence>
<keyword evidence="3" id="KW-0804">Transcription</keyword>
<dbReference type="GO" id="GO:0003700">
    <property type="term" value="F:DNA-binding transcription factor activity"/>
    <property type="evidence" value="ECO:0007669"/>
    <property type="project" value="InterPro"/>
</dbReference>
<accession>A0A7W9KHD9</accession>
<dbReference type="AlphaFoldDB" id="A0A7W9KHD9"/>
<feature type="coiled-coil region" evidence="4">
    <location>
        <begin position="87"/>
        <end position="114"/>
    </location>
</feature>
<dbReference type="InterPro" id="IPR036390">
    <property type="entry name" value="WH_DNA-bd_sf"/>
</dbReference>
<evidence type="ECO:0000259" key="5">
    <source>
        <dbReference type="PROSITE" id="PS50949"/>
    </source>
</evidence>
<dbReference type="PROSITE" id="PS50949">
    <property type="entry name" value="HTH_GNTR"/>
    <property type="match status" value="1"/>
</dbReference>
<keyword evidence="7" id="KW-1185">Reference proteome</keyword>
<dbReference type="SUPFAM" id="SSF46785">
    <property type="entry name" value="Winged helix' DNA-binding domain"/>
    <property type="match status" value="1"/>
</dbReference>
<gene>
    <name evidence="6" type="ORF">BJ998_003829</name>
</gene>
<evidence type="ECO:0000256" key="2">
    <source>
        <dbReference type="ARBA" id="ARBA00023125"/>
    </source>
</evidence>
<dbReference type="RefSeq" id="WP_184863506.1">
    <property type="nucleotide sequence ID" value="NZ_BAAAWY010000027.1"/>
</dbReference>
<dbReference type="EMBL" id="JACHIR010000001">
    <property type="protein sequence ID" value="MBB5892633.1"/>
    <property type="molecule type" value="Genomic_DNA"/>
</dbReference>
<evidence type="ECO:0000313" key="6">
    <source>
        <dbReference type="EMBL" id="MBB5892633.1"/>
    </source>
</evidence>
<dbReference type="Proteomes" id="UP000585638">
    <property type="component" value="Unassembled WGS sequence"/>
</dbReference>
<dbReference type="PANTHER" id="PTHR44846:SF17">
    <property type="entry name" value="GNTR-FAMILY TRANSCRIPTIONAL REGULATOR"/>
    <property type="match status" value="1"/>
</dbReference>
<dbReference type="InterPro" id="IPR000524">
    <property type="entry name" value="Tscrpt_reg_HTH_GntR"/>
</dbReference>
<dbReference type="InterPro" id="IPR036388">
    <property type="entry name" value="WH-like_DNA-bd_sf"/>
</dbReference>
<proteinExistence type="predicted"/>
<keyword evidence="2 6" id="KW-0238">DNA-binding</keyword>
<reference evidence="6 7" key="1">
    <citation type="submission" date="2020-08" db="EMBL/GenBank/DDBJ databases">
        <title>Sequencing the genomes of 1000 actinobacteria strains.</title>
        <authorList>
            <person name="Klenk H.-P."/>
        </authorList>
    </citation>
    <scope>NUCLEOTIDE SEQUENCE [LARGE SCALE GENOMIC DNA]</scope>
    <source>
        <strain evidence="6 7">DSM 43851</strain>
    </source>
</reference>
<dbReference type="InterPro" id="IPR050679">
    <property type="entry name" value="Bact_HTH_transcr_reg"/>
</dbReference>
<organism evidence="6 7">
    <name type="scientific">Kutzneria kofuensis</name>
    <dbReference type="NCBI Taxonomy" id="103725"/>
    <lineage>
        <taxon>Bacteria</taxon>
        <taxon>Bacillati</taxon>
        <taxon>Actinomycetota</taxon>
        <taxon>Actinomycetes</taxon>
        <taxon>Pseudonocardiales</taxon>
        <taxon>Pseudonocardiaceae</taxon>
        <taxon>Kutzneria</taxon>
    </lineage>
</organism>
<evidence type="ECO:0000313" key="7">
    <source>
        <dbReference type="Proteomes" id="UP000585638"/>
    </source>
</evidence>
<dbReference type="CDD" id="cd07377">
    <property type="entry name" value="WHTH_GntR"/>
    <property type="match status" value="1"/>
</dbReference>
<dbReference type="Pfam" id="PF00392">
    <property type="entry name" value="GntR"/>
    <property type="match status" value="1"/>
</dbReference>
<evidence type="ECO:0000256" key="1">
    <source>
        <dbReference type="ARBA" id="ARBA00023015"/>
    </source>
</evidence>
<dbReference type="PANTHER" id="PTHR44846">
    <property type="entry name" value="MANNOSYL-D-GLYCERATE TRANSPORT/METABOLISM SYSTEM REPRESSOR MNGR-RELATED"/>
    <property type="match status" value="1"/>
</dbReference>
<comment type="caution">
    <text evidence="6">The sequence shown here is derived from an EMBL/GenBank/DDBJ whole genome shotgun (WGS) entry which is preliminary data.</text>
</comment>
<dbReference type="GO" id="GO:0045892">
    <property type="term" value="P:negative regulation of DNA-templated transcription"/>
    <property type="evidence" value="ECO:0007669"/>
    <property type="project" value="TreeGrafter"/>
</dbReference>
<keyword evidence="1" id="KW-0805">Transcription regulation</keyword>
<name>A0A7W9KHD9_9PSEU</name>
<evidence type="ECO:0000256" key="4">
    <source>
        <dbReference type="SAM" id="Coils"/>
    </source>
</evidence>
<keyword evidence="4" id="KW-0175">Coiled coil</keyword>